<sequence>MTPPVKIGMISMAHGHAHAYMEALLAMPQADIAGIAHPSRDEVADVLARTGIPYYADYRELLQTDIDAVVICSENALHARHTIDAAMAGKHILCEKPLGIEVGEMTRMIDACREGGVQLMTAFPCRYLTAAEEARQAILRGEIGEILAFKGTNRGTFPGSWFADSARSGGGALLDHSVHVLDLLHWMMPGAAVREVYAYAANRFQPEHEIDDAGMLHVTFDNGACGVIDTSWSRPRTFPTWGDVTLEIVGSAGVLSLDAFAQHNEVYSDAAGKGAYAYWGDGMDELMVRAFVDAVRSGRPVPITGADGLHAARAALAGYDSVRSGQPVRLA</sequence>
<dbReference type="RefSeq" id="WP_190920969.1">
    <property type="nucleotide sequence ID" value="NZ_JACXIZ010000046.1"/>
</dbReference>
<protein>
    <submittedName>
        <fullName evidence="3">Gfo/Idh/MocA family oxidoreductase</fullName>
    </submittedName>
</protein>
<dbReference type="PANTHER" id="PTHR43377:SF1">
    <property type="entry name" value="BILIVERDIN REDUCTASE A"/>
    <property type="match status" value="1"/>
</dbReference>
<feature type="domain" description="Gfo/Idh/MocA-like oxidoreductase N-terminal" evidence="1">
    <location>
        <begin position="17"/>
        <end position="122"/>
    </location>
</feature>
<dbReference type="SUPFAM" id="SSF55347">
    <property type="entry name" value="Glyceraldehyde-3-phosphate dehydrogenase-like, C-terminal domain"/>
    <property type="match status" value="1"/>
</dbReference>
<accession>A0A927BYQ7</accession>
<dbReference type="Pfam" id="PF01408">
    <property type="entry name" value="GFO_IDH_MocA"/>
    <property type="match status" value="1"/>
</dbReference>
<evidence type="ECO:0000313" key="3">
    <source>
        <dbReference type="EMBL" id="MBD2847869.1"/>
    </source>
</evidence>
<feature type="domain" description="GFO/IDH/MocA-like oxidoreductase" evidence="2">
    <location>
        <begin position="133"/>
        <end position="255"/>
    </location>
</feature>
<reference evidence="3" key="1">
    <citation type="submission" date="2020-09" db="EMBL/GenBank/DDBJ databases">
        <title>A novel bacterium of genus Paenibacillus, isolated from South China Sea.</title>
        <authorList>
            <person name="Huang H."/>
            <person name="Mo K."/>
            <person name="Hu Y."/>
        </authorList>
    </citation>
    <scope>NUCLEOTIDE SEQUENCE</scope>
    <source>
        <strain evidence="3">IB182496</strain>
    </source>
</reference>
<evidence type="ECO:0000259" key="2">
    <source>
        <dbReference type="Pfam" id="PF22725"/>
    </source>
</evidence>
<comment type="caution">
    <text evidence="3">The sequence shown here is derived from an EMBL/GenBank/DDBJ whole genome shotgun (WGS) entry which is preliminary data.</text>
</comment>
<evidence type="ECO:0000313" key="4">
    <source>
        <dbReference type="Proteomes" id="UP000621560"/>
    </source>
</evidence>
<proteinExistence type="predicted"/>
<dbReference type="SUPFAM" id="SSF51735">
    <property type="entry name" value="NAD(P)-binding Rossmann-fold domains"/>
    <property type="match status" value="1"/>
</dbReference>
<dbReference type="Gene3D" id="3.40.50.720">
    <property type="entry name" value="NAD(P)-binding Rossmann-like Domain"/>
    <property type="match status" value="1"/>
</dbReference>
<dbReference type="GO" id="GO:0000166">
    <property type="term" value="F:nucleotide binding"/>
    <property type="evidence" value="ECO:0007669"/>
    <property type="project" value="InterPro"/>
</dbReference>
<dbReference type="InterPro" id="IPR055170">
    <property type="entry name" value="GFO_IDH_MocA-like_dom"/>
</dbReference>
<gene>
    <name evidence="3" type="ORF">IDH44_21960</name>
</gene>
<evidence type="ECO:0000259" key="1">
    <source>
        <dbReference type="Pfam" id="PF01408"/>
    </source>
</evidence>
<dbReference type="Pfam" id="PF22725">
    <property type="entry name" value="GFO_IDH_MocA_C3"/>
    <property type="match status" value="1"/>
</dbReference>
<dbReference type="Gene3D" id="3.30.360.10">
    <property type="entry name" value="Dihydrodipicolinate Reductase, domain 2"/>
    <property type="match status" value="1"/>
</dbReference>
<dbReference type="InterPro" id="IPR051450">
    <property type="entry name" value="Gfo/Idh/MocA_Oxidoreductases"/>
</dbReference>
<dbReference type="InterPro" id="IPR036291">
    <property type="entry name" value="NAD(P)-bd_dom_sf"/>
</dbReference>
<keyword evidence="4" id="KW-1185">Reference proteome</keyword>
<dbReference type="EMBL" id="JACXIZ010000046">
    <property type="protein sequence ID" value="MBD2847869.1"/>
    <property type="molecule type" value="Genomic_DNA"/>
</dbReference>
<dbReference type="AlphaFoldDB" id="A0A927BYQ7"/>
<dbReference type="InterPro" id="IPR000683">
    <property type="entry name" value="Gfo/Idh/MocA-like_OxRdtase_N"/>
</dbReference>
<dbReference type="PANTHER" id="PTHR43377">
    <property type="entry name" value="BILIVERDIN REDUCTASE A"/>
    <property type="match status" value="1"/>
</dbReference>
<dbReference type="Proteomes" id="UP000621560">
    <property type="component" value="Unassembled WGS sequence"/>
</dbReference>
<organism evidence="3 4">
    <name type="scientific">Paenibacillus sabuli</name>
    <dbReference type="NCBI Taxonomy" id="2772509"/>
    <lineage>
        <taxon>Bacteria</taxon>
        <taxon>Bacillati</taxon>
        <taxon>Bacillota</taxon>
        <taxon>Bacilli</taxon>
        <taxon>Bacillales</taxon>
        <taxon>Paenibacillaceae</taxon>
        <taxon>Paenibacillus</taxon>
    </lineage>
</organism>
<name>A0A927BYQ7_9BACL</name>